<organism evidence="2 3">
    <name type="scientific">Thalassotalea castellviae</name>
    <dbReference type="NCBI Taxonomy" id="3075612"/>
    <lineage>
        <taxon>Bacteria</taxon>
        <taxon>Pseudomonadati</taxon>
        <taxon>Pseudomonadota</taxon>
        <taxon>Gammaproteobacteria</taxon>
        <taxon>Alteromonadales</taxon>
        <taxon>Colwelliaceae</taxon>
        <taxon>Thalassotalea</taxon>
    </lineage>
</organism>
<feature type="transmembrane region" description="Helical" evidence="1">
    <location>
        <begin position="73"/>
        <end position="93"/>
    </location>
</feature>
<reference evidence="2 3" key="1">
    <citation type="submission" date="2023-09" db="EMBL/GenBank/DDBJ databases">
        <authorList>
            <person name="Rey-Velasco X."/>
        </authorList>
    </citation>
    <scope>NUCLEOTIDE SEQUENCE [LARGE SCALE GENOMIC DNA]</scope>
    <source>
        <strain evidence="2 3">W431</strain>
    </source>
</reference>
<proteinExistence type="predicted"/>
<evidence type="ECO:0000256" key="1">
    <source>
        <dbReference type="SAM" id="Phobius"/>
    </source>
</evidence>
<name>A0ABU3A4F2_9GAMM</name>
<dbReference type="RefSeq" id="WP_311583391.1">
    <property type="nucleotide sequence ID" value="NZ_JAVRIF010000008.1"/>
</dbReference>
<protein>
    <submittedName>
        <fullName evidence="2">Uncharacterized protein</fullName>
    </submittedName>
</protein>
<dbReference type="EMBL" id="JAVRIF010000008">
    <property type="protein sequence ID" value="MDT0604743.1"/>
    <property type="molecule type" value="Genomic_DNA"/>
</dbReference>
<sequence>MNTNDDSFLNSLLQYHTRLVDQQFVDNIINNIKAKNKFRLKVMIVAILLACSLAIPLIGSINQEFVYFHDLAALSPYIITIFSLVVLGFFAWISNENF</sequence>
<keyword evidence="1" id="KW-0472">Membrane</keyword>
<comment type="caution">
    <text evidence="2">The sequence shown here is derived from an EMBL/GenBank/DDBJ whole genome shotgun (WGS) entry which is preliminary data.</text>
</comment>
<keyword evidence="3" id="KW-1185">Reference proteome</keyword>
<keyword evidence="1" id="KW-1133">Transmembrane helix</keyword>
<gene>
    <name evidence="2" type="ORF">RM573_14135</name>
</gene>
<accession>A0ABU3A4F2</accession>
<evidence type="ECO:0000313" key="2">
    <source>
        <dbReference type="EMBL" id="MDT0604743.1"/>
    </source>
</evidence>
<dbReference type="Proteomes" id="UP001266357">
    <property type="component" value="Unassembled WGS sequence"/>
</dbReference>
<keyword evidence="1" id="KW-0812">Transmembrane</keyword>
<evidence type="ECO:0000313" key="3">
    <source>
        <dbReference type="Proteomes" id="UP001266357"/>
    </source>
</evidence>
<feature type="transmembrane region" description="Helical" evidence="1">
    <location>
        <begin position="42"/>
        <end position="61"/>
    </location>
</feature>